<dbReference type="InterPro" id="IPR046347">
    <property type="entry name" value="bZIP_sf"/>
</dbReference>
<evidence type="ECO:0000313" key="3">
    <source>
        <dbReference type="Proteomes" id="UP000509510"/>
    </source>
</evidence>
<dbReference type="KEGG" id="trg:TRUGW13939_03044"/>
<dbReference type="CDD" id="cd14688">
    <property type="entry name" value="bZIP_YAP"/>
    <property type="match status" value="1"/>
</dbReference>
<proteinExistence type="predicted"/>
<keyword evidence="3" id="KW-1185">Reference proteome</keyword>
<dbReference type="EMBL" id="CP055899">
    <property type="protein sequence ID" value="QKX55945.1"/>
    <property type="molecule type" value="Genomic_DNA"/>
</dbReference>
<protein>
    <recommendedName>
        <fullName evidence="4">BZIP domain-containing protein</fullName>
    </recommendedName>
</protein>
<dbReference type="Proteomes" id="UP000509510">
    <property type="component" value="Chromosome II"/>
</dbReference>
<accession>A0A7H8QR61</accession>
<dbReference type="GO" id="GO:0003700">
    <property type="term" value="F:DNA-binding transcription factor activity"/>
    <property type="evidence" value="ECO:0007669"/>
    <property type="project" value="InterPro"/>
</dbReference>
<feature type="region of interest" description="Disordered" evidence="1">
    <location>
        <begin position="84"/>
        <end position="115"/>
    </location>
</feature>
<dbReference type="Gene3D" id="1.20.5.170">
    <property type="match status" value="1"/>
</dbReference>
<dbReference type="PANTHER" id="PTHR38116:SF9">
    <property type="entry name" value="BZIP DOMAIN-CONTAINING PROTEIN"/>
    <property type="match status" value="1"/>
</dbReference>
<dbReference type="GeneID" id="55990550"/>
<dbReference type="PANTHER" id="PTHR38116">
    <property type="entry name" value="CHROMOSOME 7, WHOLE GENOME SHOTGUN SEQUENCE"/>
    <property type="match status" value="1"/>
</dbReference>
<feature type="compositionally biased region" description="Low complexity" evidence="1">
    <location>
        <begin position="92"/>
        <end position="115"/>
    </location>
</feature>
<evidence type="ECO:0000313" key="2">
    <source>
        <dbReference type="EMBL" id="QKX55945.1"/>
    </source>
</evidence>
<gene>
    <name evidence="2" type="ORF">TRUGW13939_03044</name>
</gene>
<dbReference type="SUPFAM" id="SSF57959">
    <property type="entry name" value="Leucine zipper domain"/>
    <property type="match status" value="1"/>
</dbReference>
<dbReference type="Pfam" id="PF11905">
    <property type="entry name" value="DUF3425"/>
    <property type="match status" value="1"/>
</dbReference>
<sequence length="317" mass="36132">MYFDLVQFEPSPMFYAMSDSGDSNKAEKKREYNRNAQRLFRLRRKEHLKNLERAEQERLVNNTDELERLRQEINELRCENDNLRLSASPSRQVSTAPSSVAVTSSPPSQSNSPFPVLDLSDHRHAGYDRALSDVLVPTIEAPSTGVHDLTTSSNVSELDTSFCLLFPQDVATVRRDLHKRMAAVLNMNVLSHPQRHLPTLAALGPSLPPSLRPTLLQLQTPHHAYIDLIPSPTLRDTLIRAGVETANAFLMTAACAIVYETEDLGQLTIWGQDYFNEMSWEFSEDVLKAWPGLLTSEWRDRANFWRRQRNEALINFD</sequence>
<evidence type="ECO:0008006" key="4">
    <source>
        <dbReference type="Google" id="ProtNLM"/>
    </source>
</evidence>
<evidence type="ECO:0000256" key="1">
    <source>
        <dbReference type="SAM" id="MobiDB-lite"/>
    </source>
</evidence>
<dbReference type="AlphaFoldDB" id="A0A7H8QR61"/>
<dbReference type="InterPro" id="IPR021833">
    <property type="entry name" value="DUF3425"/>
</dbReference>
<dbReference type="RefSeq" id="XP_035342123.1">
    <property type="nucleotide sequence ID" value="XM_035486230.1"/>
</dbReference>
<dbReference type="OrthoDB" id="2245989at2759"/>
<organism evidence="2 3">
    <name type="scientific">Talaromyces rugulosus</name>
    <name type="common">Penicillium rugulosum</name>
    <dbReference type="NCBI Taxonomy" id="121627"/>
    <lineage>
        <taxon>Eukaryota</taxon>
        <taxon>Fungi</taxon>
        <taxon>Dikarya</taxon>
        <taxon>Ascomycota</taxon>
        <taxon>Pezizomycotina</taxon>
        <taxon>Eurotiomycetes</taxon>
        <taxon>Eurotiomycetidae</taxon>
        <taxon>Eurotiales</taxon>
        <taxon>Trichocomaceae</taxon>
        <taxon>Talaromyces</taxon>
        <taxon>Talaromyces sect. Islandici</taxon>
    </lineage>
</organism>
<reference evidence="3" key="1">
    <citation type="submission" date="2020-06" db="EMBL/GenBank/DDBJ databases">
        <title>A chromosome-scale genome assembly of Talaromyces rugulosus W13939.</title>
        <authorList>
            <person name="Wang B."/>
            <person name="Guo L."/>
            <person name="Ye K."/>
            <person name="Wang L."/>
        </authorList>
    </citation>
    <scope>NUCLEOTIDE SEQUENCE [LARGE SCALE GENOMIC DNA]</scope>
    <source>
        <strain evidence="3">W13939</strain>
    </source>
</reference>
<name>A0A7H8QR61_TALRU</name>